<name>A0A6A6ZSY6_9PLEO</name>
<protein>
    <submittedName>
        <fullName evidence="1">Uncharacterized protein</fullName>
    </submittedName>
</protein>
<sequence>MIITDSAIRGSRFHTFHMPVLSTPRSLGMLLNGPTEPQIALFGVQRPLACDLVSEMCLPSLAANVRGREGRLTFAALRLNRVDVTSERAEASAHLDRRQCHGLSQAEAGIQVLRDAFSDAFTSGRTLWFKNGITRGDGRTWRRCVCRSPRLSRSKVRRWPALTTTARGTMTS</sequence>
<reference evidence="1" key="1">
    <citation type="journal article" date="2020" name="Stud. Mycol.">
        <title>101 Dothideomycetes genomes: a test case for predicting lifestyles and emergence of pathogens.</title>
        <authorList>
            <person name="Haridas S."/>
            <person name="Albert R."/>
            <person name="Binder M."/>
            <person name="Bloem J."/>
            <person name="Labutti K."/>
            <person name="Salamov A."/>
            <person name="Andreopoulos B."/>
            <person name="Baker S."/>
            <person name="Barry K."/>
            <person name="Bills G."/>
            <person name="Bluhm B."/>
            <person name="Cannon C."/>
            <person name="Castanera R."/>
            <person name="Culley D."/>
            <person name="Daum C."/>
            <person name="Ezra D."/>
            <person name="Gonzalez J."/>
            <person name="Henrissat B."/>
            <person name="Kuo A."/>
            <person name="Liang C."/>
            <person name="Lipzen A."/>
            <person name="Lutzoni F."/>
            <person name="Magnuson J."/>
            <person name="Mondo S."/>
            <person name="Nolan M."/>
            <person name="Ohm R."/>
            <person name="Pangilinan J."/>
            <person name="Park H.-J."/>
            <person name="Ramirez L."/>
            <person name="Alfaro M."/>
            <person name="Sun H."/>
            <person name="Tritt A."/>
            <person name="Yoshinaga Y."/>
            <person name="Zwiers L.-H."/>
            <person name="Turgeon B."/>
            <person name="Goodwin S."/>
            <person name="Spatafora J."/>
            <person name="Crous P."/>
            <person name="Grigoriev I."/>
        </authorList>
    </citation>
    <scope>NUCLEOTIDE SEQUENCE</scope>
    <source>
        <strain evidence="1">CBS 113818</strain>
    </source>
</reference>
<dbReference type="EMBL" id="MU006232">
    <property type="protein sequence ID" value="KAF2823415.1"/>
    <property type="molecule type" value="Genomic_DNA"/>
</dbReference>
<evidence type="ECO:0000313" key="1">
    <source>
        <dbReference type="EMBL" id="KAF2823415.1"/>
    </source>
</evidence>
<evidence type="ECO:0000313" key="2">
    <source>
        <dbReference type="Proteomes" id="UP000799424"/>
    </source>
</evidence>
<dbReference type="AlphaFoldDB" id="A0A6A6ZSY6"/>
<proteinExistence type="predicted"/>
<organism evidence="1 2">
    <name type="scientific">Ophiobolus disseminans</name>
    <dbReference type="NCBI Taxonomy" id="1469910"/>
    <lineage>
        <taxon>Eukaryota</taxon>
        <taxon>Fungi</taxon>
        <taxon>Dikarya</taxon>
        <taxon>Ascomycota</taxon>
        <taxon>Pezizomycotina</taxon>
        <taxon>Dothideomycetes</taxon>
        <taxon>Pleosporomycetidae</taxon>
        <taxon>Pleosporales</taxon>
        <taxon>Pleosporineae</taxon>
        <taxon>Phaeosphaeriaceae</taxon>
        <taxon>Ophiobolus</taxon>
    </lineage>
</organism>
<gene>
    <name evidence="1" type="ORF">CC86DRAFT_67083</name>
</gene>
<accession>A0A6A6ZSY6</accession>
<keyword evidence="2" id="KW-1185">Reference proteome</keyword>
<dbReference type="Proteomes" id="UP000799424">
    <property type="component" value="Unassembled WGS sequence"/>
</dbReference>